<gene>
    <name evidence="2" type="ORF">JRG66_02810</name>
</gene>
<keyword evidence="3" id="KW-1185">Reference proteome</keyword>
<evidence type="ECO:0000313" key="2">
    <source>
        <dbReference type="EMBL" id="UZH55831.1"/>
    </source>
</evidence>
<proteinExistence type="predicted"/>
<dbReference type="Proteomes" id="UP001163981">
    <property type="component" value="Chromosome"/>
</dbReference>
<dbReference type="SUPFAM" id="SSF47413">
    <property type="entry name" value="lambda repressor-like DNA-binding domains"/>
    <property type="match status" value="1"/>
</dbReference>
<reference evidence="2" key="1">
    <citation type="submission" date="2021-02" db="EMBL/GenBank/DDBJ databases">
        <title>Salinimicrobium sp. nov. isolated from seawater in Tongyeong, Republic of Korea.</title>
        <authorList>
            <person name="Lee S.-J."/>
        </authorList>
    </citation>
    <scope>NUCLEOTIDE SEQUENCE</scope>
    <source>
        <strain evidence="2">HN-2-9-2</strain>
    </source>
</reference>
<dbReference type="InterPro" id="IPR001387">
    <property type="entry name" value="Cro/C1-type_HTH"/>
</dbReference>
<sequence>MQDIYSKINRQISQWISCASSNRDFALSHNIDEKTVRRILTGEYKISIRTLEKICEARNLSLSEFFKRIEKGK</sequence>
<dbReference type="EMBL" id="CP069620">
    <property type="protein sequence ID" value="UZH55831.1"/>
    <property type="molecule type" value="Genomic_DNA"/>
</dbReference>
<dbReference type="InterPro" id="IPR010982">
    <property type="entry name" value="Lambda_DNA-bd_dom_sf"/>
</dbReference>
<dbReference type="Pfam" id="PF13443">
    <property type="entry name" value="HTH_26"/>
    <property type="match status" value="1"/>
</dbReference>
<protein>
    <submittedName>
        <fullName evidence="2">Helix-turn-helix transcriptional regulator</fullName>
    </submittedName>
</protein>
<organism evidence="2 3">
    <name type="scientific">Salinimicrobium tongyeongense</name>
    <dbReference type="NCBI Taxonomy" id="2809707"/>
    <lineage>
        <taxon>Bacteria</taxon>
        <taxon>Pseudomonadati</taxon>
        <taxon>Bacteroidota</taxon>
        <taxon>Flavobacteriia</taxon>
        <taxon>Flavobacteriales</taxon>
        <taxon>Flavobacteriaceae</taxon>
        <taxon>Salinimicrobium</taxon>
    </lineage>
</organism>
<feature type="domain" description="HTH cro/C1-type" evidence="1">
    <location>
        <begin position="30"/>
        <end position="65"/>
    </location>
</feature>
<name>A0ABY6NTD2_9FLAO</name>
<evidence type="ECO:0000313" key="3">
    <source>
        <dbReference type="Proteomes" id="UP001163981"/>
    </source>
</evidence>
<accession>A0ABY6NTD2</accession>
<dbReference type="RefSeq" id="WP_265164227.1">
    <property type="nucleotide sequence ID" value="NZ_CP069620.1"/>
</dbReference>
<dbReference type="CDD" id="cd00093">
    <property type="entry name" value="HTH_XRE"/>
    <property type="match status" value="1"/>
</dbReference>
<dbReference type="PROSITE" id="PS50943">
    <property type="entry name" value="HTH_CROC1"/>
    <property type="match status" value="1"/>
</dbReference>
<dbReference type="Gene3D" id="1.10.260.40">
    <property type="entry name" value="lambda repressor-like DNA-binding domains"/>
    <property type="match status" value="1"/>
</dbReference>
<evidence type="ECO:0000259" key="1">
    <source>
        <dbReference type="PROSITE" id="PS50943"/>
    </source>
</evidence>